<evidence type="ECO:0000313" key="1">
    <source>
        <dbReference type="EMBL" id="KGJ86748.1"/>
    </source>
</evidence>
<accession>A0A099KAX5</accession>
<proteinExistence type="predicted"/>
<dbReference type="OrthoDB" id="6267118at2"/>
<dbReference type="EMBL" id="JQED01000056">
    <property type="protein sequence ID" value="KGJ86748.1"/>
    <property type="molecule type" value="Genomic_DNA"/>
</dbReference>
<organism evidence="1 2">
    <name type="scientific">Colwellia psychrerythraea</name>
    <name type="common">Vibrio psychroerythus</name>
    <dbReference type="NCBI Taxonomy" id="28229"/>
    <lineage>
        <taxon>Bacteria</taxon>
        <taxon>Pseudomonadati</taxon>
        <taxon>Pseudomonadota</taxon>
        <taxon>Gammaproteobacteria</taxon>
        <taxon>Alteromonadales</taxon>
        <taxon>Colwelliaceae</taxon>
        <taxon>Colwellia</taxon>
    </lineage>
</organism>
<comment type="caution">
    <text evidence="1">The sequence shown here is derived from an EMBL/GenBank/DDBJ whole genome shotgun (WGS) entry which is preliminary data.</text>
</comment>
<dbReference type="RefSeq" id="WP_033095948.1">
    <property type="nucleotide sequence ID" value="NZ_JQED01000056.1"/>
</dbReference>
<evidence type="ECO:0000313" key="2">
    <source>
        <dbReference type="Proteomes" id="UP000029843"/>
    </source>
</evidence>
<dbReference type="AlphaFoldDB" id="A0A099KAX5"/>
<reference evidence="1 2" key="1">
    <citation type="submission" date="2014-08" db="EMBL/GenBank/DDBJ databases">
        <title>Genomic and Phenotypic Diversity of Colwellia psychrerythraea strains from Disparate Marine Basins.</title>
        <authorList>
            <person name="Techtmann S.M."/>
            <person name="Stelling S.C."/>
            <person name="Utturkar S.M."/>
            <person name="Alshibli N."/>
            <person name="Harris A."/>
            <person name="Brown S.D."/>
            <person name="Hazen T.C."/>
        </authorList>
    </citation>
    <scope>NUCLEOTIDE SEQUENCE [LARGE SCALE GENOMIC DNA]</scope>
    <source>
        <strain evidence="1 2">ND2E</strain>
    </source>
</reference>
<protein>
    <submittedName>
        <fullName evidence="1">Uncharacterized protein</fullName>
    </submittedName>
</protein>
<sequence length="68" mass="7598">MEVKIFTKILRPKVGFLPKSDTATDHGLEGEINLWLATQPNIKIDNITQSQSGGSFQPSTIVVSIWYH</sequence>
<dbReference type="PATRIC" id="fig|28229.4.peg.4416"/>
<dbReference type="Proteomes" id="UP000029843">
    <property type="component" value="Unassembled WGS sequence"/>
</dbReference>
<gene>
    <name evidence="1" type="ORF">ND2E_0920</name>
</gene>
<name>A0A099KAX5_COLPS</name>